<dbReference type="InterPro" id="IPR000276">
    <property type="entry name" value="GPCR_Rhodpsn"/>
</dbReference>
<evidence type="ECO:0000256" key="2">
    <source>
        <dbReference type="ARBA" id="ARBA00022475"/>
    </source>
</evidence>
<dbReference type="CDD" id="cd00637">
    <property type="entry name" value="7tm_classA_rhodopsin-like"/>
    <property type="match status" value="1"/>
</dbReference>
<keyword evidence="3 10" id="KW-0812">Transmembrane</keyword>
<keyword evidence="5" id="KW-0297">G-protein coupled receptor</keyword>
<feature type="domain" description="G-protein coupled receptors family 1 profile" evidence="11">
    <location>
        <begin position="18"/>
        <end position="254"/>
    </location>
</feature>
<evidence type="ECO:0000313" key="12">
    <source>
        <dbReference type="EMBL" id="CAH3175959.1"/>
    </source>
</evidence>
<evidence type="ECO:0000256" key="9">
    <source>
        <dbReference type="ARBA" id="ARBA00023224"/>
    </source>
</evidence>
<reference evidence="12 13" key="1">
    <citation type="submission" date="2022-05" db="EMBL/GenBank/DDBJ databases">
        <authorList>
            <consortium name="Genoscope - CEA"/>
            <person name="William W."/>
        </authorList>
    </citation>
    <scope>NUCLEOTIDE SEQUENCE [LARGE SCALE GENOMIC DNA]</scope>
</reference>
<feature type="transmembrane region" description="Helical" evidence="10">
    <location>
        <begin position="199"/>
        <end position="219"/>
    </location>
</feature>
<dbReference type="PANTHER" id="PTHR24246">
    <property type="entry name" value="OLFACTORY RECEPTOR AND ADENOSINE RECEPTOR"/>
    <property type="match status" value="1"/>
</dbReference>
<evidence type="ECO:0000256" key="4">
    <source>
        <dbReference type="ARBA" id="ARBA00022989"/>
    </source>
</evidence>
<keyword evidence="6 10" id="KW-0472">Membrane</keyword>
<dbReference type="PRINTS" id="PR00237">
    <property type="entry name" value="GPCRRHODOPSN"/>
</dbReference>
<evidence type="ECO:0000256" key="8">
    <source>
        <dbReference type="ARBA" id="ARBA00023180"/>
    </source>
</evidence>
<evidence type="ECO:0000259" key="11">
    <source>
        <dbReference type="PROSITE" id="PS50262"/>
    </source>
</evidence>
<dbReference type="PANTHER" id="PTHR24246:SF27">
    <property type="entry name" value="ADENOSINE RECEPTOR, ISOFORM A"/>
    <property type="match status" value="1"/>
</dbReference>
<evidence type="ECO:0000256" key="7">
    <source>
        <dbReference type="ARBA" id="ARBA00023170"/>
    </source>
</evidence>
<feature type="transmembrane region" description="Helical" evidence="10">
    <location>
        <begin position="12"/>
        <end position="34"/>
    </location>
</feature>
<evidence type="ECO:0000256" key="6">
    <source>
        <dbReference type="ARBA" id="ARBA00023136"/>
    </source>
</evidence>
<keyword evidence="13" id="KW-1185">Reference proteome</keyword>
<keyword evidence="4 10" id="KW-1133">Transmembrane helix</keyword>
<evidence type="ECO:0000256" key="3">
    <source>
        <dbReference type="ARBA" id="ARBA00022692"/>
    </source>
</evidence>
<name>A0ABN8RDH4_9CNID</name>
<dbReference type="Proteomes" id="UP001159405">
    <property type="component" value="Unassembled WGS sequence"/>
</dbReference>
<sequence length="298" mass="34014">MCKERSLGALWASAFTVETLAIIIANVFSITIFWKRRIQLRLLLNLSVADLMFGVANLFELVVMKMRKPLFLTGTSLWEEHVTFEDIFGSASIFFLVLVSLERLFAMAWPFRLRTVSTRSYFKVIGACWLFAGLVALLEQMVVFKLISHLSYVWLVSVSCFVCLTLITCSYSLIWVLNKKEDPRLPANCRKHNKELAKTLFLVTLLSLMASLPFIIINFGRFIVEENGGDMLTFLCHPSKFLLLANSLINPIIYSFRMPEFRRAINGTICLGERSRFRILKESATNSIVLISVRSVSI</sequence>
<evidence type="ECO:0000256" key="10">
    <source>
        <dbReference type="SAM" id="Phobius"/>
    </source>
</evidence>
<evidence type="ECO:0000256" key="1">
    <source>
        <dbReference type="ARBA" id="ARBA00004651"/>
    </source>
</evidence>
<accession>A0ABN8RDH4</accession>
<dbReference type="EMBL" id="CALNXK010000206">
    <property type="protein sequence ID" value="CAH3175959.1"/>
    <property type="molecule type" value="Genomic_DNA"/>
</dbReference>
<proteinExistence type="predicted"/>
<dbReference type="Pfam" id="PF00001">
    <property type="entry name" value="7tm_1"/>
    <property type="match status" value="1"/>
</dbReference>
<comment type="caution">
    <text evidence="12">The sequence shown here is derived from an EMBL/GenBank/DDBJ whole genome shotgun (WGS) entry which is preliminary data.</text>
</comment>
<gene>
    <name evidence="12" type="ORF">PLOB_00017343</name>
</gene>
<protein>
    <recommendedName>
        <fullName evidence="11">G-protein coupled receptors family 1 profile domain-containing protein</fullName>
    </recommendedName>
</protein>
<dbReference type="PROSITE" id="PS50262">
    <property type="entry name" value="G_PROTEIN_RECEP_F1_2"/>
    <property type="match status" value="1"/>
</dbReference>
<keyword evidence="9" id="KW-0807">Transducer</keyword>
<feature type="transmembrane region" description="Helical" evidence="10">
    <location>
        <begin position="121"/>
        <end position="147"/>
    </location>
</feature>
<feature type="transmembrane region" description="Helical" evidence="10">
    <location>
        <begin position="87"/>
        <end position="109"/>
    </location>
</feature>
<keyword evidence="2" id="KW-1003">Cell membrane</keyword>
<feature type="transmembrane region" description="Helical" evidence="10">
    <location>
        <begin position="153"/>
        <end position="178"/>
    </location>
</feature>
<organism evidence="12 13">
    <name type="scientific">Porites lobata</name>
    <dbReference type="NCBI Taxonomy" id="104759"/>
    <lineage>
        <taxon>Eukaryota</taxon>
        <taxon>Metazoa</taxon>
        <taxon>Cnidaria</taxon>
        <taxon>Anthozoa</taxon>
        <taxon>Hexacorallia</taxon>
        <taxon>Scleractinia</taxon>
        <taxon>Fungiina</taxon>
        <taxon>Poritidae</taxon>
        <taxon>Porites</taxon>
    </lineage>
</organism>
<dbReference type="InterPro" id="IPR017452">
    <property type="entry name" value="GPCR_Rhodpsn_7TM"/>
</dbReference>
<keyword evidence="8" id="KW-0325">Glycoprotein</keyword>
<feature type="transmembrane region" description="Helical" evidence="10">
    <location>
        <begin position="239"/>
        <end position="256"/>
    </location>
</feature>
<dbReference type="SUPFAM" id="SSF81321">
    <property type="entry name" value="Family A G protein-coupled receptor-like"/>
    <property type="match status" value="1"/>
</dbReference>
<feature type="transmembrane region" description="Helical" evidence="10">
    <location>
        <begin position="46"/>
        <end position="67"/>
    </location>
</feature>
<dbReference type="Gene3D" id="1.20.1070.10">
    <property type="entry name" value="Rhodopsin 7-helix transmembrane proteins"/>
    <property type="match status" value="1"/>
</dbReference>
<keyword evidence="7" id="KW-0675">Receptor</keyword>
<evidence type="ECO:0000313" key="13">
    <source>
        <dbReference type="Proteomes" id="UP001159405"/>
    </source>
</evidence>
<comment type="subcellular location">
    <subcellularLocation>
        <location evidence="1">Cell membrane</location>
        <topology evidence="1">Multi-pass membrane protein</topology>
    </subcellularLocation>
</comment>
<evidence type="ECO:0000256" key="5">
    <source>
        <dbReference type="ARBA" id="ARBA00023040"/>
    </source>
</evidence>